<protein>
    <submittedName>
        <fullName evidence="5">PAS domain S-box-containing protein/diguanylate cyclase (GGDEF)-like protein</fullName>
    </submittedName>
</protein>
<dbReference type="CDD" id="cd00130">
    <property type="entry name" value="PAS"/>
    <property type="match status" value="2"/>
</dbReference>
<feature type="domain" description="PAC" evidence="2">
    <location>
        <begin position="442"/>
        <end position="494"/>
    </location>
</feature>
<evidence type="ECO:0000259" key="2">
    <source>
        <dbReference type="PROSITE" id="PS50113"/>
    </source>
</evidence>
<dbReference type="InterPro" id="IPR013656">
    <property type="entry name" value="PAS_4"/>
</dbReference>
<dbReference type="Gene3D" id="1.10.3210.10">
    <property type="entry name" value="Hypothetical protein af1432"/>
    <property type="match status" value="1"/>
</dbReference>
<dbReference type="InterPro" id="IPR013655">
    <property type="entry name" value="PAS_fold_3"/>
</dbReference>
<proteinExistence type="predicted"/>
<evidence type="ECO:0000259" key="3">
    <source>
        <dbReference type="PROSITE" id="PS50887"/>
    </source>
</evidence>
<comment type="caution">
    <text evidence="5">The sequence shown here is derived from an EMBL/GenBank/DDBJ whole genome shotgun (WGS) entry which is preliminary data.</text>
</comment>
<dbReference type="InterPro" id="IPR043128">
    <property type="entry name" value="Rev_trsase/Diguanyl_cyclase"/>
</dbReference>
<dbReference type="Pfam" id="PF13487">
    <property type="entry name" value="HD_5"/>
    <property type="match status" value="1"/>
</dbReference>
<dbReference type="Pfam" id="PF08448">
    <property type="entry name" value="PAS_4"/>
    <property type="match status" value="1"/>
</dbReference>
<feature type="domain" description="PAS" evidence="1">
    <location>
        <begin position="120"/>
        <end position="190"/>
    </location>
</feature>
<dbReference type="Pfam" id="PF00989">
    <property type="entry name" value="PAS"/>
    <property type="match status" value="1"/>
</dbReference>
<dbReference type="EMBL" id="SMAL01000003">
    <property type="protein sequence ID" value="TCT15386.1"/>
    <property type="molecule type" value="Genomic_DNA"/>
</dbReference>
<evidence type="ECO:0000313" key="6">
    <source>
        <dbReference type="Proteomes" id="UP000294902"/>
    </source>
</evidence>
<feature type="domain" description="PAS" evidence="1">
    <location>
        <begin position="368"/>
        <end position="435"/>
    </location>
</feature>
<evidence type="ECO:0000313" key="5">
    <source>
        <dbReference type="EMBL" id="TCT15386.1"/>
    </source>
</evidence>
<feature type="domain" description="PAC" evidence="2">
    <location>
        <begin position="317"/>
        <end position="367"/>
    </location>
</feature>
<evidence type="ECO:0000259" key="1">
    <source>
        <dbReference type="PROSITE" id="PS50112"/>
    </source>
</evidence>
<dbReference type="Pfam" id="PF00990">
    <property type="entry name" value="GGDEF"/>
    <property type="match status" value="1"/>
</dbReference>
<dbReference type="OrthoDB" id="9798833at2"/>
<dbReference type="InterPro" id="IPR001610">
    <property type="entry name" value="PAC"/>
</dbReference>
<name>A0A4R3ML08_9FIRM</name>
<dbReference type="PANTHER" id="PTHR43155">
    <property type="entry name" value="CYCLIC DI-GMP PHOSPHODIESTERASE PA4108-RELATED"/>
    <property type="match status" value="1"/>
</dbReference>
<dbReference type="InterPro" id="IPR013767">
    <property type="entry name" value="PAS_fold"/>
</dbReference>
<dbReference type="InterPro" id="IPR035965">
    <property type="entry name" value="PAS-like_dom_sf"/>
</dbReference>
<feature type="domain" description="HD-GYP" evidence="4">
    <location>
        <begin position="644"/>
        <end position="830"/>
    </location>
</feature>
<dbReference type="InterPro" id="IPR000700">
    <property type="entry name" value="PAS-assoc_C"/>
</dbReference>
<dbReference type="PROSITE" id="PS50113">
    <property type="entry name" value="PAC"/>
    <property type="match status" value="2"/>
</dbReference>
<dbReference type="SUPFAM" id="SSF55073">
    <property type="entry name" value="Nucleotide cyclase"/>
    <property type="match status" value="1"/>
</dbReference>
<dbReference type="PROSITE" id="PS50112">
    <property type="entry name" value="PAS"/>
    <property type="match status" value="2"/>
</dbReference>
<dbReference type="InterPro" id="IPR029787">
    <property type="entry name" value="Nucleotide_cyclase"/>
</dbReference>
<dbReference type="GO" id="GO:0006355">
    <property type="term" value="P:regulation of DNA-templated transcription"/>
    <property type="evidence" value="ECO:0007669"/>
    <property type="project" value="InterPro"/>
</dbReference>
<dbReference type="InterPro" id="IPR037522">
    <property type="entry name" value="HD_GYP_dom"/>
</dbReference>
<feature type="domain" description="GGDEF" evidence="3">
    <location>
        <begin position="523"/>
        <end position="650"/>
    </location>
</feature>
<evidence type="ECO:0000259" key="4">
    <source>
        <dbReference type="PROSITE" id="PS51832"/>
    </source>
</evidence>
<dbReference type="PROSITE" id="PS50887">
    <property type="entry name" value="GGDEF"/>
    <property type="match status" value="1"/>
</dbReference>
<dbReference type="InterPro" id="IPR003607">
    <property type="entry name" value="HD/PDEase_dom"/>
</dbReference>
<dbReference type="InterPro" id="IPR000014">
    <property type="entry name" value="PAS"/>
</dbReference>
<gene>
    <name evidence="5" type="ORF">EDC18_10391</name>
</gene>
<dbReference type="NCBIfam" id="TIGR00254">
    <property type="entry name" value="GGDEF"/>
    <property type="match status" value="1"/>
</dbReference>
<dbReference type="CDD" id="cd00077">
    <property type="entry name" value="HDc"/>
    <property type="match status" value="1"/>
</dbReference>
<dbReference type="CDD" id="cd01949">
    <property type="entry name" value="GGDEF"/>
    <property type="match status" value="1"/>
</dbReference>
<dbReference type="PANTHER" id="PTHR43155:SF2">
    <property type="entry name" value="CYCLIC DI-GMP PHOSPHODIESTERASE PA4108"/>
    <property type="match status" value="1"/>
</dbReference>
<dbReference type="Proteomes" id="UP000294902">
    <property type="component" value="Unassembled WGS sequence"/>
</dbReference>
<reference evidence="5 6" key="1">
    <citation type="submission" date="2019-03" db="EMBL/GenBank/DDBJ databases">
        <title>Genomic Encyclopedia of Type Strains, Phase IV (KMG-IV): sequencing the most valuable type-strain genomes for metagenomic binning, comparative biology and taxonomic classification.</title>
        <authorList>
            <person name="Goeker M."/>
        </authorList>
    </citation>
    <scope>NUCLEOTIDE SEQUENCE [LARGE SCALE GENOMIC DNA]</scope>
    <source>
        <strain evidence="5 6">DSM 24629</strain>
    </source>
</reference>
<sequence>MEKVLSNNLDFAPIGYAYHKIICDENNEPIDFIFLDINKYYEKIIGISKENIIGKKATEVFKNIPHDWIKIYGAVALTSKSIEFEEFFGQEDKWYKVKVSSHEKHYFMTILYDLSKEMIQLRELERFFSVNLDLLCIADFNSQFIKLNKSWENILGYSIEELKDRSYLSFVHPDDLEITIQMAKELSEQKEVVNFINRYCCKDGKYKYLEWRAKPFGNNIYASARDVTTRVKSDEKLIKLAKEYEKVFNGTQDAMFLVEVIDDNTFRYIRNNIKHEEYTSVSNEIIRGKTPRELFGDEIGNEIVSNYKKCIQFNNVYSYEETFDFSKGKNTWYTTLTPVYSNNKIIYLVGSSQDITERKKLEEALHNEKEHIRITLKSIGDGVISTDLRGNVTMMNERAEEFCCWDEKDAIGKKISEILTITNENTEDMVFKALQLQEGSYVLDDTMLISKKCKKMSIALNVSPIQDQNNNNKGIVFIFRDISSQKEQNKRIEFLSFNDALTGLYNRRYFEAKLKELDNEDQYPLSIIIGDVNGLKLTNDVFGHIEGDRLLKSAAGLIKDNCREKDIISRWGGDEFIVLLPKTEKKEARQIYNTLVEESEKTKKSTKVISISFGFATKEKENDDMMQVIKIAEDKMYKEKLTNSKRFKNMIIKSIRNQFDKANPIEKKHTKNINEITKSFINYLELPPLDKEKLELLSKVHDIGKIAINKDLLNKKEKLSMDEWEEIKRHSEIGYHIAKASSELDCVAEYILCHHERYDGKGYPRGLKGEEIPLLSRIITVVDAYEAMTNDRTYRKAMTKDKAINELLKNAGTQFDPQIVNQFIIMLNEV</sequence>
<dbReference type="SUPFAM" id="SSF109604">
    <property type="entry name" value="HD-domain/PDEase-like"/>
    <property type="match status" value="1"/>
</dbReference>
<dbReference type="RefSeq" id="WP_132251034.1">
    <property type="nucleotide sequence ID" value="NZ_SMAL01000003.1"/>
</dbReference>
<dbReference type="InterPro" id="IPR000160">
    <property type="entry name" value="GGDEF_dom"/>
</dbReference>
<dbReference type="Gene3D" id="3.30.450.20">
    <property type="entry name" value="PAS domain"/>
    <property type="match status" value="4"/>
</dbReference>
<dbReference type="NCBIfam" id="TIGR00229">
    <property type="entry name" value="sensory_box"/>
    <property type="match status" value="3"/>
</dbReference>
<dbReference type="AlphaFoldDB" id="A0A4R3ML08"/>
<dbReference type="Gene3D" id="3.30.70.270">
    <property type="match status" value="1"/>
</dbReference>
<keyword evidence="6" id="KW-1185">Reference proteome</keyword>
<dbReference type="SMART" id="SM00086">
    <property type="entry name" value="PAC"/>
    <property type="match status" value="3"/>
</dbReference>
<dbReference type="SMART" id="SM00091">
    <property type="entry name" value="PAS"/>
    <property type="match status" value="3"/>
</dbReference>
<dbReference type="SMART" id="SM00267">
    <property type="entry name" value="GGDEF"/>
    <property type="match status" value="1"/>
</dbReference>
<dbReference type="Pfam" id="PF08447">
    <property type="entry name" value="PAS_3"/>
    <property type="match status" value="1"/>
</dbReference>
<accession>A0A4R3ML08</accession>
<organism evidence="5 6">
    <name type="scientific">Natranaerovirga pectinivora</name>
    <dbReference type="NCBI Taxonomy" id="682400"/>
    <lineage>
        <taxon>Bacteria</taxon>
        <taxon>Bacillati</taxon>
        <taxon>Bacillota</taxon>
        <taxon>Clostridia</taxon>
        <taxon>Lachnospirales</taxon>
        <taxon>Natranaerovirgaceae</taxon>
        <taxon>Natranaerovirga</taxon>
    </lineage>
</organism>
<dbReference type="PROSITE" id="PS51832">
    <property type="entry name" value="HD_GYP"/>
    <property type="match status" value="1"/>
</dbReference>
<dbReference type="SUPFAM" id="SSF55785">
    <property type="entry name" value="PYP-like sensor domain (PAS domain)"/>
    <property type="match status" value="3"/>
</dbReference>